<evidence type="ECO:0000313" key="1">
    <source>
        <dbReference type="EMBL" id="GBF33139.1"/>
    </source>
</evidence>
<organism evidence="1 2">
    <name type="scientific">Desulfocucumis palustris</name>
    <dbReference type="NCBI Taxonomy" id="1898651"/>
    <lineage>
        <taxon>Bacteria</taxon>
        <taxon>Bacillati</taxon>
        <taxon>Bacillota</taxon>
        <taxon>Clostridia</taxon>
        <taxon>Eubacteriales</taxon>
        <taxon>Desulfocucumaceae</taxon>
        <taxon>Desulfocucumis</taxon>
    </lineage>
</organism>
<dbReference type="InterPro" id="IPR009003">
    <property type="entry name" value="Peptidase_S1_PA"/>
</dbReference>
<protein>
    <recommendedName>
        <fullName evidence="3">Peptidase S1 domain-containing protein</fullName>
    </recommendedName>
</protein>
<evidence type="ECO:0008006" key="3">
    <source>
        <dbReference type="Google" id="ProtNLM"/>
    </source>
</evidence>
<evidence type="ECO:0000313" key="2">
    <source>
        <dbReference type="Proteomes" id="UP000239549"/>
    </source>
</evidence>
<reference evidence="2" key="1">
    <citation type="submission" date="2018-02" db="EMBL/GenBank/DDBJ databases">
        <title>Genome sequence of Desulfocucumis palustris strain NAW-5.</title>
        <authorList>
            <person name="Watanabe M."/>
            <person name="Kojima H."/>
            <person name="Fukui M."/>
        </authorList>
    </citation>
    <scope>NUCLEOTIDE SEQUENCE [LARGE SCALE GENOMIC DNA]</scope>
    <source>
        <strain evidence="2">NAW-5</strain>
    </source>
</reference>
<dbReference type="EMBL" id="BFAV01000073">
    <property type="protein sequence ID" value="GBF33139.1"/>
    <property type="molecule type" value="Genomic_DNA"/>
</dbReference>
<dbReference type="AlphaFoldDB" id="A0A2L2XA37"/>
<dbReference type="Gene3D" id="2.40.10.10">
    <property type="entry name" value="Trypsin-like serine proteases"/>
    <property type="match status" value="1"/>
</dbReference>
<dbReference type="RefSeq" id="WP_104371566.1">
    <property type="nucleotide sequence ID" value="NZ_BFAV01000073.1"/>
</dbReference>
<proteinExistence type="predicted"/>
<accession>A0A2L2XA37</accession>
<gene>
    <name evidence="1" type="ORF">DCCM_2236</name>
</gene>
<dbReference type="OrthoDB" id="104542at2"/>
<name>A0A2L2XA37_9FIRM</name>
<dbReference type="SUPFAM" id="SSF50494">
    <property type="entry name" value="Trypsin-like serine proteases"/>
    <property type="match status" value="1"/>
</dbReference>
<comment type="caution">
    <text evidence="1">The sequence shown here is derived from an EMBL/GenBank/DDBJ whole genome shotgun (WGS) entry which is preliminary data.</text>
</comment>
<sequence>MKVFLSALKKHRFQLLDLPGVISVGVGFKHTNRFNTGRMSLVVGVEKKVPRVMLARSQAIPGFLDSLPTDVVEIGRVVFQGFSIPGINSPPSGGNNAELRKSKLRPAPPGVSIGHYKTSAGTLGAVVRGRFPGGVAILSNNHILANGTDGRDGLASVGDPILQPGPYDGGTDRDIIARLASYSPYKWISTQEYKQGKKPEPNLMDAALAIPMEPGLVDGKIMGLGPVNGTTEPFPGMPVFKSGRSTGITSSQITAIHNTLHIEDDKRSYLFEDQIATGSMSDNGDSGSLILAADGRAVGLLFAGSDRITYASPISRVLGAFNAKL</sequence>
<dbReference type="Proteomes" id="UP000239549">
    <property type="component" value="Unassembled WGS sequence"/>
</dbReference>
<keyword evidence="2" id="KW-1185">Reference proteome</keyword>
<dbReference type="InterPro" id="IPR043504">
    <property type="entry name" value="Peptidase_S1_PA_chymotrypsin"/>
</dbReference>